<gene>
    <name evidence="3" type="ordered locus">Clos_1503</name>
</gene>
<dbReference type="Pfam" id="PF10609">
    <property type="entry name" value="ParA"/>
    <property type="match status" value="1"/>
</dbReference>
<dbReference type="PIRSF" id="PIRSF003092">
    <property type="entry name" value="MinD"/>
    <property type="match status" value="1"/>
</dbReference>
<dbReference type="InterPro" id="IPR033756">
    <property type="entry name" value="YlxH/NBP35"/>
</dbReference>
<dbReference type="STRING" id="350688.Clos_1503"/>
<dbReference type="RefSeq" id="WP_012159358.1">
    <property type="nucleotide sequence ID" value="NC_009922.1"/>
</dbReference>
<dbReference type="Gene3D" id="3.40.50.300">
    <property type="entry name" value="P-loop containing nucleotide triphosphate hydrolases"/>
    <property type="match status" value="1"/>
</dbReference>
<dbReference type="GO" id="GO:0009898">
    <property type="term" value="C:cytoplasmic side of plasma membrane"/>
    <property type="evidence" value="ECO:0007669"/>
    <property type="project" value="TreeGrafter"/>
</dbReference>
<dbReference type="InterPro" id="IPR025501">
    <property type="entry name" value="MinD_FleN"/>
</dbReference>
<dbReference type="SUPFAM" id="SSF52540">
    <property type="entry name" value="P-loop containing nucleoside triphosphate hydrolases"/>
    <property type="match status" value="1"/>
</dbReference>
<dbReference type="Proteomes" id="UP000000269">
    <property type="component" value="Chromosome"/>
</dbReference>
<dbReference type="EMBL" id="CP000853">
    <property type="protein sequence ID" value="ABW19046.1"/>
    <property type="molecule type" value="Genomic_DNA"/>
</dbReference>
<dbReference type="InterPro" id="IPR027417">
    <property type="entry name" value="P-loop_NTPase"/>
</dbReference>
<evidence type="ECO:0000256" key="1">
    <source>
        <dbReference type="ARBA" id="ARBA00022741"/>
    </source>
</evidence>
<evidence type="ECO:0000313" key="3">
    <source>
        <dbReference type="EMBL" id="ABW19046.1"/>
    </source>
</evidence>
<keyword evidence="2" id="KW-0067">ATP-binding</keyword>
<protein>
    <submittedName>
        <fullName evidence="3">Cobyrinic acid ac-diamide synthase</fullName>
    </submittedName>
</protein>
<dbReference type="PANTHER" id="PTHR43384:SF4">
    <property type="entry name" value="CELLULOSE BIOSYNTHESIS PROTEIN BCSQ-RELATED"/>
    <property type="match status" value="1"/>
</dbReference>
<dbReference type="InterPro" id="IPR050625">
    <property type="entry name" value="ParA/MinD_ATPase"/>
</dbReference>
<dbReference type="HOGENOM" id="CLU_037612_0_0_9"/>
<dbReference type="PANTHER" id="PTHR43384">
    <property type="entry name" value="SEPTUM SITE-DETERMINING PROTEIN MIND HOMOLOG, CHLOROPLASTIC-RELATED"/>
    <property type="match status" value="1"/>
</dbReference>
<dbReference type="CDD" id="cd02038">
    <property type="entry name" value="FlhG-like"/>
    <property type="match status" value="1"/>
</dbReference>
<dbReference type="GO" id="GO:0051782">
    <property type="term" value="P:negative regulation of cell division"/>
    <property type="evidence" value="ECO:0007669"/>
    <property type="project" value="TreeGrafter"/>
</dbReference>
<dbReference type="InterPro" id="IPR033875">
    <property type="entry name" value="FlhG"/>
</dbReference>
<dbReference type="AlphaFoldDB" id="A8MHF9"/>
<dbReference type="KEGG" id="aoe:Clos_1503"/>
<dbReference type="eggNOG" id="COG0455">
    <property type="taxonomic scope" value="Bacteria"/>
</dbReference>
<keyword evidence="4" id="KW-1185">Reference proteome</keyword>
<dbReference type="GO" id="GO:0016887">
    <property type="term" value="F:ATP hydrolysis activity"/>
    <property type="evidence" value="ECO:0007669"/>
    <property type="project" value="TreeGrafter"/>
</dbReference>
<sequence length="300" mass="32927">MDQAAKLRELIKNRRNFPLEIEVGNEESSSNDTKVICVTSGKGGVGKSNFTINLGMELIQLGKRVLIIDADLGLANIDVILGTVPKYTLLDIIHGNRSIEEVIATGPNGIQLISGGSGVLELVDMPSDTIHQLIEKFALINTYADIILIDTGAGLSSSVISFVLAAQDIIIVTTPEPTSITDAYAMIKTINLQEKNKKLKVIVNRVENIAEGDSTFEKLNNASNRFLSLNLQSLGYVFDDSNVSRSVKRQSPFTLEYPNSTASKNIRQIAAKLLNDIYHLDTNEPNNLEGFFKKLVKFFK</sequence>
<dbReference type="GO" id="GO:0005829">
    <property type="term" value="C:cytosol"/>
    <property type="evidence" value="ECO:0007669"/>
    <property type="project" value="TreeGrafter"/>
</dbReference>
<proteinExistence type="predicted"/>
<name>A8MHF9_ALKOO</name>
<reference evidence="4" key="1">
    <citation type="submission" date="2007-10" db="EMBL/GenBank/DDBJ databases">
        <title>Complete genome of Alkaliphilus oremlandii OhILAs.</title>
        <authorList>
            <person name="Copeland A."/>
            <person name="Lucas S."/>
            <person name="Lapidus A."/>
            <person name="Barry K."/>
            <person name="Detter J.C."/>
            <person name="Glavina del Rio T."/>
            <person name="Hammon N."/>
            <person name="Israni S."/>
            <person name="Dalin E."/>
            <person name="Tice H."/>
            <person name="Pitluck S."/>
            <person name="Chain P."/>
            <person name="Malfatti S."/>
            <person name="Shin M."/>
            <person name="Vergez L."/>
            <person name="Schmutz J."/>
            <person name="Larimer F."/>
            <person name="Land M."/>
            <person name="Hauser L."/>
            <person name="Kyrpides N."/>
            <person name="Mikhailova N."/>
            <person name="Stolz J.F."/>
            <person name="Dawson A."/>
            <person name="Fisher E."/>
            <person name="Crable B."/>
            <person name="Perera E."/>
            <person name="Lisak J."/>
            <person name="Ranganathan M."/>
            <person name="Basu P."/>
            <person name="Richardson P."/>
        </authorList>
    </citation>
    <scope>NUCLEOTIDE SEQUENCE [LARGE SCALE GENOMIC DNA]</scope>
    <source>
        <strain evidence="4">OhILAs</strain>
    </source>
</reference>
<evidence type="ECO:0000313" key="4">
    <source>
        <dbReference type="Proteomes" id="UP000000269"/>
    </source>
</evidence>
<evidence type="ECO:0000256" key="2">
    <source>
        <dbReference type="ARBA" id="ARBA00022840"/>
    </source>
</evidence>
<organism evidence="3 4">
    <name type="scientific">Alkaliphilus oremlandii (strain OhILAs)</name>
    <name type="common">Clostridium oremlandii (strain OhILAs)</name>
    <dbReference type="NCBI Taxonomy" id="350688"/>
    <lineage>
        <taxon>Bacteria</taxon>
        <taxon>Bacillati</taxon>
        <taxon>Bacillota</taxon>
        <taxon>Clostridia</taxon>
        <taxon>Peptostreptococcales</taxon>
        <taxon>Natronincolaceae</taxon>
        <taxon>Alkaliphilus</taxon>
    </lineage>
</organism>
<dbReference type="GO" id="GO:0005524">
    <property type="term" value="F:ATP binding"/>
    <property type="evidence" value="ECO:0007669"/>
    <property type="project" value="UniProtKB-KW"/>
</dbReference>
<keyword evidence="1" id="KW-0547">Nucleotide-binding</keyword>
<dbReference type="OrthoDB" id="9816297at2"/>
<accession>A8MHF9</accession>